<sequence length="35" mass="4078">MLDVQMIQTVDRTFKVQPLDHSSVIKHLIFHETIG</sequence>
<evidence type="ECO:0000313" key="1">
    <source>
        <dbReference type="EMBL" id="MBX45413.1"/>
    </source>
</evidence>
<dbReference type="AlphaFoldDB" id="A0A2P2NSI1"/>
<protein>
    <submittedName>
        <fullName evidence="1">Uncharacterized protein</fullName>
    </submittedName>
</protein>
<organism evidence="1">
    <name type="scientific">Rhizophora mucronata</name>
    <name type="common">Asiatic mangrove</name>
    <dbReference type="NCBI Taxonomy" id="61149"/>
    <lineage>
        <taxon>Eukaryota</taxon>
        <taxon>Viridiplantae</taxon>
        <taxon>Streptophyta</taxon>
        <taxon>Embryophyta</taxon>
        <taxon>Tracheophyta</taxon>
        <taxon>Spermatophyta</taxon>
        <taxon>Magnoliopsida</taxon>
        <taxon>eudicotyledons</taxon>
        <taxon>Gunneridae</taxon>
        <taxon>Pentapetalae</taxon>
        <taxon>rosids</taxon>
        <taxon>fabids</taxon>
        <taxon>Malpighiales</taxon>
        <taxon>Rhizophoraceae</taxon>
        <taxon>Rhizophora</taxon>
    </lineage>
</organism>
<reference evidence="1" key="1">
    <citation type="submission" date="2018-02" db="EMBL/GenBank/DDBJ databases">
        <title>Rhizophora mucronata_Transcriptome.</title>
        <authorList>
            <person name="Meera S.P."/>
            <person name="Sreeshan A."/>
            <person name="Augustine A."/>
        </authorList>
    </citation>
    <scope>NUCLEOTIDE SEQUENCE</scope>
    <source>
        <tissue evidence="1">Leaf</tissue>
    </source>
</reference>
<dbReference type="EMBL" id="GGEC01064929">
    <property type="protein sequence ID" value="MBX45413.1"/>
    <property type="molecule type" value="Transcribed_RNA"/>
</dbReference>
<name>A0A2P2NSI1_RHIMU</name>
<proteinExistence type="predicted"/>
<accession>A0A2P2NSI1</accession>